<dbReference type="InterPro" id="IPR023214">
    <property type="entry name" value="HAD_sf"/>
</dbReference>
<dbReference type="GO" id="GO:0016757">
    <property type="term" value="F:glycosyltransferase activity"/>
    <property type="evidence" value="ECO:0007669"/>
    <property type="project" value="UniProtKB-KW"/>
</dbReference>
<dbReference type="PANTHER" id="PTHR43344">
    <property type="entry name" value="PHOSPHOSERINE PHOSPHATASE"/>
    <property type="match status" value="1"/>
</dbReference>
<reference evidence="2 3" key="1">
    <citation type="submission" date="2016-09" db="EMBL/GenBank/DDBJ databases">
        <authorList>
            <person name="Capua I."/>
            <person name="De Benedictis P."/>
            <person name="Joannis T."/>
            <person name="Lombin L.H."/>
            <person name="Cattoli G."/>
        </authorList>
    </citation>
    <scope>NUCLEOTIDE SEQUENCE [LARGE SCALE GENOMIC DNA]</scope>
    <source>
        <strain evidence="2 3">IMI 309357</strain>
    </source>
</reference>
<dbReference type="GO" id="GO:0036424">
    <property type="term" value="F:L-phosphoserine phosphatase activity"/>
    <property type="evidence" value="ECO:0007669"/>
    <property type="project" value="TreeGrafter"/>
</dbReference>
<dbReference type="InterPro" id="IPR027417">
    <property type="entry name" value="P-loop_NTPase"/>
</dbReference>
<dbReference type="RefSeq" id="XP_022479877.1">
    <property type="nucleotide sequence ID" value="XM_022613493.1"/>
</dbReference>
<organism evidence="2 3">
    <name type="scientific">Colletotrichum orchidophilum</name>
    <dbReference type="NCBI Taxonomy" id="1209926"/>
    <lineage>
        <taxon>Eukaryota</taxon>
        <taxon>Fungi</taxon>
        <taxon>Dikarya</taxon>
        <taxon>Ascomycota</taxon>
        <taxon>Pezizomycotina</taxon>
        <taxon>Sordariomycetes</taxon>
        <taxon>Hypocreomycetidae</taxon>
        <taxon>Glomerellales</taxon>
        <taxon>Glomerellaceae</taxon>
        <taxon>Colletotrichum</taxon>
    </lineage>
</organism>
<dbReference type="Pfam" id="PF12710">
    <property type="entry name" value="HAD"/>
    <property type="match status" value="1"/>
</dbReference>
<gene>
    <name evidence="2" type="ORF">CORC01_01840</name>
</gene>
<dbReference type="SUPFAM" id="SSF56784">
    <property type="entry name" value="HAD-like"/>
    <property type="match status" value="1"/>
</dbReference>
<dbReference type="Pfam" id="PF14681">
    <property type="entry name" value="UPRTase"/>
    <property type="match status" value="1"/>
</dbReference>
<evidence type="ECO:0000259" key="1">
    <source>
        <dbReference type="Pfam" id="PF14681"/>
    </source>
</evidence>
<name>A0A1G4BMQ3_9PEZI</name>
<dbReference type="AlphaFoldDB" id="A0A1G4BMQ3"/>
<keyword evidence="2" id="KW-0328">Glycosyltransferase</keyword>
<dbReference type="Gene3D" id="3.40.50.2020">
    <property type="match status" value="1"/>
</dbReference>
<evidence type="ECO:0000313" key="3">
    <source>
        <dbReference type="Proteomes" id="UP000176998"/>
    </source>
</evidence>
<dbReference type="OrthoDB" id="5416609at2759"/>
<feature type="domain" description="Phosphoribosyltransferase" evidence="1">
    <location>
        <begin position="497"/>
        <end position="691"/>
    </location>
</feature>
<dbReference type="SUPFAM" id="SSF52540">
    <property type="entry name" value="P-loop containing nucleoside triphosphate hydrolases"/>
    <property type="match status" value="1"/>
</dbReference>
<dbReference type="InterPro" id="IPR050582">
    <property type="entry name" value="HAD-like_SerB"/>
</dbReference>
<dbReference type="GeneID" id="34555003"/>
<dbReference type="EMBL" id="MJBS01000010">
    <property type="protein sequence ID" value="OHF02739.1"/>
    <property type="molecule type" value="Genomic_DNA"/>
</dbReference>
<sequence length="695" mass="77337">MSASKISPDAPAKKPIIVGLYGLPGSGKSYVLRQLKIYFGTGNRFQYYEGSEIIGSLVNGGLEAFKRLSADAQKLQRQRAIQFIADECVTTGRIGIVTGHYSFWDDMDSSREVIMTANDLRVYTHVVYLDTPVDWLWERRGVDDGRLRPELPTEHLSRWQNSEMVDLSRLSRLEGMQFMPLYLLETQSLDGIVRILRNIDTQDEENLHRVRNETDRLLFPNRDANQLDAVLVFDADRTLCAADTSTIFWETIKSSRKEQYRQDQIGGGQEAGEKHWLWDDPECPLKKLFSGKKGYSFASFYHAMSLYEYVDVAFEKTCKEVAASVTMHPEFMTLIQAMKHYQSVGIIIATCGLRRVWEQILGRECLMDSVKIIGGGRITDGYAVTPEAKAAVVSQIQSHGVSVWAFGDSPVDLPMLQVADQAIVVVGEERFRSNTMDAGLAAAIADVEGFRPRQALVPNHSPPRLTLEELPIIDISGQDFIDSIVHRCANLRLLHATDRNAAKLLMTPTRDASVAGPCLRAAHGHVGRYLATEFLTELLGLEAYPIHHVQGHTTDGHRLVDESRTSIVALMRGGEPMAFGVSEAFPRAMFIHAKHATELTEENLRGMRTLLLVDSVVNSGKSVKEFVDHIRRLDSSIRIVVVAGVVQAKAISTVLEPLANQGDLSLVALRLSDNKFTGSGGTDTGNRLFNTVHLD</sequence>
<accession>A0A1G4BMQ3</accession>
<dbReference type="PANTHER" id="PTHR43344:SF20">
    <property type="entry name" value="URACIL PHOSPHORIBOSYLTRANSFERASE"/>
    <property type="match status" value="1"/>
</dbReference>
<keyword evidence="3" id="KW-1185">Reference proteome</keyword>
<dbReference type="InterPro" id="IPR029057">
    <property type="entry name" value="PRTase-like"/>
</dbReference>
<dbReference type="SUPFAM" id="SSF53271">
    <property type="entry name" value="PRTase-like"/>
    <property type="match status" value="1"/>
</dbReference>
<dbReference type="CDD" id="cd06223">
    <property type="entry name" value="PRTases_typeI"/>
    <property type="match status" value="1"/>
</dbReference>
<dbReference type="Gene3D" id="3.40.50.300">
    <property type="entry name" value="P-loop containing nucleotide triphosphate hydrolases"/>
    <property type="match status" value="1"/>
</dbReference>
<keyword evidence="2" id="KW-0808">Transferase</keyword>
<dbReference type="STRING" id="1209926.A0A1G4BMQ3"/>
<dbReference type="GO" id="GO:0000287">
    <property type="term" value="F:magnesium ion binding"/>
    <property type="evidence" value="ECO:0007669"/>
    <property type="project" value="TreeGrafter"/>
</dbReference>
<dbReference type="InterPro" id="IPR000836">
    <property type="entry name" value="PRTase_dom"/>
</dbReference>
<dbReference type="GO" id="GO:0006564">
    <property type="term" value="P:L-serine biosynthetic process"/>
    <property type="evidence" value="ECO:0007669"/>
    <property type="project" value="TreeGrafter"/>
</dbReference>
<comment type="caution">
    <text evidence="2">The sequence shown here is derived from an EMBL/GenBank/DDBJ whole genome shotgun (WGS) entry which is preliminary data.</text>
</comment>
<dbReference type="Gene3D" id="3.40.50.1000">
    <property type="entry name" value="HAD superfamily/HAD-like"/>
    <property type="match status" value="1"/>
</dbReference>
<dbReference type="Proteomes" id="UP000176998">
    <property type="component" value="Unassembled WGS sequence"/>
</dbReference>
<dbReference type="Pfam" id="PF13207">
    <property type="entry name" value="AAA_17"/>
    <property type="match status" value="1"/>
</dbReference>
<evidence type="ECO:0000313" key="2">
    <source>
        <dbReference type="EMBL" id="OHF02739.1"/>
    </source>
</evidence>
<proteinExistence type="predicted"/>
<dbReference type="GO" id="GO:0005737">
    <property type="term" value="C:cytoplasm"/>
    <property type="evidence" value="ECO:0007669"/>
    <property type="project" value="TreeGrafter"/>
</dbReference>
<protein>
    <submittedName>
        <fullName evidence="2">Uracil phosphoribosyltransferase</fullName>
    </submittedName>
</protein>
<dbReference type="InterPro" id="IPR036412">
    <property type="entry name" value="HAD-like_sf"/>
</dbReference>